<feature type="compositionally biased region" description="Basic and acidic residues" evidence="1">
    <location>
        <begin position="307"/>
        <end position="316"/>
    </location>
</feature>
<evidence type="ECO:0000313" key="4">
    <source>
        <dbReference type="EMBL" id="KAJ0971473.1"/>
    </source>
</evidence>
<dbReference type="InterPro" id="IPR053038">
    <property type="entry name" value="RLP_Defense"/>
</dbReference>
<feature type="signal peptide" evidence="3">
    <location>
        <begin position="1"/>
        <end position="25"/>
    </location>
</feature>
<sequence length="351" mass="37865">MEGKTTKYYLYPILLLLLLSHVCNSITISPALSPSPPPSLSPLDPKQARALRALGLSSRDPCSNPSPHHNATSCDSSHPYRHLLSLRLSNCSTSSVHQLDLHSFSSLASLSFLNCSLPPPRHLPPSLLSFSSVSSLRHLSSLLLSRLHNLSSLSILSVPISGSGLPLILSHMPHLHSLTISQSNLSGPLPDSIISSLPLLHLDLSSNNLNGTLPTSFSSMNHLQYLNLENNNFHGVIPYNASFINRLQVFKISGNNNLCYNHSLLSSKLSLGVAKCDQYGLPLSPPPADSSGKSDSSDDSLNDDDDTTWKSDREHHGGGPNKLVLGVAITLSFLVFLVIFMVCISKSCGCR</sequence>
<dbReference type="PANTHER" id="PTHR48064:SF1">
    <property type="entry name" value="RECEPTOR-LIKE PROTEIN 51-RELATED"/>
    <property type="match status" value="1"/>
</dbReference>
<evidence type="ECO:0008006" key="6">
    <source>
        <dbReference type="Google" id="ProtNLM"/>
    </source>
</evidence>
<comment type="caution">
    <text evidence="4">The sequence shown here is derived from an EMBL/GenBank/DDBJ whole genome shotgun (WGS) entry which is preliminary data.</text>
</comment>
<dbReference type="Proteomes" id="UP001085076">
    <property type="component" value="Miscellaneous, Linkage group lg05"/>
</dbReference>
<dbReference type="InterPro" id="IPR001611">
    <property type="entry name" value="Leu-rich_rpt"/>
</dbReference>
<dbReference type="Gene3D" id="3.80.10.10">
    <property type="entry name" value="Ribonuclease Inhibitor"/>
    <property type="match status" value="1"/>
</dbReference>
<evidence type="ECO:0000313" key="5">
    <source>
        <dbReference type="Proteomes" id="UP001085076"/>
    </source>
</evidence>
<dbReference type="SUPFAM" id="SSF52058">
    <property type="entry name" value="L domain-like"/>
    <property type="match status" value="1"/>
</dbReference>
<protein>
    <recommendedName>
        <fullName evidence="6">Receptor-like protein 51</fullName>
    </recommendedName>
</protein>
<keyword evidence="3" id="KW-0732">Signal</keyword>
<dbReference type="PANTHER" id="PTHR48064">
    <property type="entry name" value="OS01G0750400 PROTEIN"/>
    <property type="match status" value="1"/>
</dbReference>
<keyword evidence="2" id="KW-0812">Transmembrane</keyword>
<feature type="chain" id="PRO_5038481819" description="Receptor-like protein 51" evidence="3">
    <location>
        <begin position="26"/>
        <end position="351"/>
    </location>
</feature>
<dbReference type="InterPro" id="IPR032675">
    <property type="entry name" value="LRR_dom_sf"/>
</dbReference>
<proteinExistence type="predicted"/>
<dbReference type="Pfam" id="PF13855">
    <property type="entry name" value="LRR_8"/>
    <property type="match status" value="1"/>
</dbReference>
<reference evidence="4" key="2">
    <citation type="journal article" date="2022" name="Hortic Res">
        <title>The genome of Dioscorea zingiberensis sheds light on the biosynthesis, origin and evolution of the medicinally important diosgenin saponins.</title>
        <authorList>
            <person name="Li Y."/>
            <person name="Tan C."/>
            <person name="Li Z."/>
            <person name="Guo J."/>
            <person name="Li S."/>
            <person name="Chen X."/>
            <person name="Wang C."/>
            <person name="Dai X."/>
            <person name="Yang H."/>
            <person name="Song W."/>
            <person name="Hou L."/>
            <person name="Xu J."/>
            <person name="Tong Z."/>
            <person name="Xu A."/>
            <person name="Yuan X."/>
            <person name="Wang W."/>
            <person name="Yang Q."/>
            <person name="Chen L."/>
            <person name="Sun Z."/>
            <person name="Wang K."/>
            <person name="Pan B."/>
            <person name="Chen J."/>
            <person name="Bao Y."/>
            <person name="Liu F."/>
            <person name="Qi X."/>
            <person name="Gang D.R."/>
            <person name="Wen J."/>
            <person name="Li J."/>
        </authorList>
    </citation>
    <scope>NUCLEOTIDE SEQUENCE</scope>
    <source>
        <strain evidence="4">Dzin_1.0</strain>
    </source>
</reference>
<keyword evidence="5" id="KW-1185">Reference proteome</keyword>
<evidence type="ECO:0000256" key="3">
    <source>
        <dbReference type="SAM" id="SignalP"/>
    </source>
</evidence>
<dbReference type="AlphaFoldDB" id="A0A9D5CE42"/>
<dbReference type="OrthoDB" id="676979at2759"/>
<keyword evidence="2" id="KW-0472">Membrane</keyword>
<evidence type="ECO:0000256" key="1">
    <source>
        <dbReference type="SAM" id="MobiDB-lite"/>
    </source>
</evidence>
<dbReference type="EMBL" id="JAGGNH010000005">
    <property type="protein sequence ID" value="KAJ0971473.1"/>
    <property type="molecule type" value="Genomic_DNA"/>
</dbReference>
<feature type="transmembrane region" description="Helical" evidence="2">
    <location>
        <begin position="323"/>
        <end position="344"/>
    </location>
</feature>
<feature type="compositionally biased region" description="Acidic residues" evidence="1">
    <location>
        <begin position="297"/>
        <end position="306"/>
    </location>
</feature>
<accession>A0A9D5CE42</accession>
<evidence type="ECO:0000256" key="2">
    <source>
        <dbReference type="SAM" id="Phobius"/>
    </source>
</evidence>
<feature type="region of interest" description="Disordered" evidence="1">
    <location>
        <begin position="283"/>
        <end position="316"/>
    </location>
</feature>
<name>A0A9D5CE42_9LILI</name>
<organism evidence="4 5">
    <name type="scientific">Dioscorea zingiberensis</name>
    <dbReference type="NCBI Taxonomy" id="325984"/>
    <lineage>
        <taxon>Eukaryota</taxon>
        <taxon>Viridiplantae</taxon>
        <taxon>Streptophyta</taxon>
        <taxon>Embryophyta</taxon>
        <taxon>Tracheophyta</taxon>
        <taxon>Spermatophyta</taxon>
        <taxon>Magnoliopsida</taxon>
        <taxon>Liliopsida</taxon>
        <taxon>Dioscoreales</taxon>
        <taxon>Dioscoreaceae</taxon>
        <taxon>Dioscorea</taxon>
    </lineage>
</organism>
<reference evidence="4" key="1">
    <citation type="submission" date="2021-03" db="EMBL/GenBank/DDBJ databases">
        <authorList>
            <person name="Li Z."/>
            <person name="Yang C."/>
        </authorList>
    </citation>
    <scope>NUCLEOTIDE SEQUENCE</scope>
    <source>
        <strain evidence="4">Dzin_1.0</strain>
        <tissue evidence="4">Leaf</tissue>
    </source>
</reference>
<gene>
    <name evidence="4" type="ORF">J5N97_019432</name>
</gene>
<keyword evidence="2" id="KW-1133">Transmembrane helix</keyword>